<gene>
    <name evidence="2" type="ORF">PT974_03660</name>
</gene>
<accession>A0ABR0SSX7</accession>
<dbReference type="Gene3D" id="3.40.50.1820">
    <property type="entry name" value="alpha/beta hydrolase"/>
    <property type="match status" value="1"/>
</dbReference>
<dbReference type="SUPFAM" id="SSF53474">
    <property type="entry name" value="alpha/beta-Hydrolases"/>
    <property type="match status" value="1"/>
</dbReference>
<comment type="caution">
    <text evidence="2">The sequence shown here is derived from an EMBL/GenBank/DDBJ whole genome shotgun (WGS) entry which is preliminary data.</text>
</comment>
<feature type="domain" description="Fungal lipase-type" evidence="1">
    <location>
        <begin position="43"/>
        <end position="103"/>
    </location>
</feature>
<protein>
    <recommendedName>
        <fullName evidence="1">Fungal lipase-type domain-containing protein</fullName>
    </recommendedName>
</protein>
<name>A0ABR0SSX7_9HYPO</name>
<organism evidence="2 3">
    <name type="scientific">Cladobotryum mycophilum</name>
    <dbReference type="NCBI Taxonomy" id="491253"/>
    <lineage>
        <taxon>Eukaryota</taxon>
        <taxon>Fungi</taxon>
        <taxon>Dikarya</taxon>
        <taxon>Ascomycota</taxon>
        <taxon>Pezizomycotina</taxon>
        <taxon>Sordariomycetes</taxon>
        <taxon>Hypocreomycetidae</taxon>
        <taxon>Hypocreales</taxon>
        <taxon>Hypocreaceae</taxon>
        <taxon>Cladobotryum</taxon>
    </lineage>
</organism>
<reference evidence="2 3" key="1">
    <citation type="submission" date="2024-01" db="EMBL/GenBank/DDBJ databases">
        <title>Complete genome of Cladobotryum mycophilum ATHUM6906.</title>
        <authorList>
            <person name="Christinaki A.C."/>
            <person name="Myridakis A.I."/>
            <person name="Kouvelis V.N."/>
        </authorList>
    </citation>
    <scope>NUCLEOTIDE SEQUENCE [LARGE SCALE GENOMIC DNA]</scope>
    <source>
        <strain evidence="2 3">ATHUM6906</strain>
    </source>
</reference>
<dbReference type="InterPro" id="IPR029058">
    <property type="entry name" value="AB_hydrolase_fold"/>
</dbReference>
<sequence>MTVAELDNFKFYSQHAAAAYCHSHVASGELVKRSGQCNDVKAEVHLAIGLSKDGFAAAQGQIADNVEEAINEVAKLHPVYKIIVTGHSLGGAVAVLGGSYFRQM</sequence>
<evidence type="ECO:0000259" key="1">
    <source>
        <dbReference type="Pfam" id="PF01764"/>
    </source>
</evidence>
<dbReference type="Pfam" id="PF01764">
    <property type="entry name" value="Lipase_3"/>
    <property type="match status" value="1"/>
</dbReference>
<dbReference type="Proteomes" id="UP001338125">
    <property type="component" value="Unassembled WGS sequence"/>
</dbReference>
<keyword evidence="3" id="KW-1185">Reference proteome</keyword>
<proteinExistence type="predicted"/>
<dbReference type="InterPro" id="IPR002921">
    <property type="entry name" value="Fungal_lipase-type"/>
</dbReference>
<dbReference type="CDD" id="cd00741">
    <property type="entry name" value="Lipase"/>
    <property type="match status" value="1"/>
</dbReference>
<dbReference type="EMBL" id="JAVFKD010000004">
    <property type="protein sequence ID" value="KAK5995261.1"/>
    <property type="molecule type" value="Genomic_DNA"/>
</dbReference>
<evidence type="ECO:0000313" key="2">
    <source>
        <dbReference type="EMBL" id="KAK5995261.1"/>
    </source>
</evidence>
<evidence type="ECO:0000313" key="3">
    <source>
        <dbReference type="Proteomes" id="UP001338125"/>
    </source>
</evidence>